<evidence type="ECO:0000256" key="3">
    <source>
        <dbReference type="ARBA" id="ARBA00022737"/>
    </source>
</evidence>
<keyword evidence="6" id="KW-0539">Nucleus</keyword>
<dbReference type="PANTHER" id="PTHR19879:SF1">
    <property type="entry name" value="CANNONBALL-RELATED"/>
    <property type="match status" value="1"/>
</dbReference>
<dbReference type="PANTHER" id="PTHR19879">
    <property type="entry name" value="TRANSCRIPTION INITIATION FACTOR TFIID"/>
    <property type="match status" value="1"/>
</dbReference>
<keyword evidence="12" id="KW-1185">Reference proteome</keyword>
<feature type="repeat" description="WD" evidence="8">
    <location>
        <begin position="414"/>
        <end position="446"/>
    </location>
</feature>
<name>D7M3U9_ARALL</name>
<dbReference type="GO" id="GO:0005669">
    <property type="term" value="C:transcription factor TFIID complex"/>
    <property type="evidence" value="ECO:0007669"/>
    <property type="project" value="TreeGrafter"/>
</dbReference>
<dbReference type="Gene3D" id="2.130.10.10">
    <property type="entry name" value="YVTN repeat-like/Quinoprotein amine dehydrogenase"/>
    <property type="match status" value="3"/>
</dbReference>
<feature type="repeat" description="WD" evidence="8">
    <location>
        <begin position="348"/>
        <end position="381"/>
    </location>
</feature>
<comment type="subcellular location">
    <subcellularLocation>
        <location evidence="1">Nucleus</location>
    </subcellularLocation>
</comment>
<feature type="repeat" description="WD" evidence="8">
    <location>
        <begin position="498"/>
        <end position="539"/>
    </location>
</feature>
<dbReference type="Pfam" id="PF04494">
    <property type="entry name" value="TFIID_NTD2"/>
    <property type="match status" value="1"/>
</dbReference>
<organism evidence="12">
    <name type="scientific">Arabidopsis lyrata subsp. lyrata</name>
    <name type="common">Lyre-leaved rock-cress</name>
    <dbReference type="NCBI Taxonomy" id="81972"/>
    <lineage>
        <taxon>Eukaryota</taxon>
        <taxon>Viridiplantae</taxon>
        <taxon>Streptophyta</taxon>
        <taxon>Embryophyta</taxon>
        <taxon>Tracheophyta</taxon>
        <taxon>Spermatophyta</taxon>
        <taxon>Magnoliopsida</taxon>
        <taxon>eudicotyledons</taxon>
        <taxon>Gunneridae</taxon>
        <taxon>Pentapetalae</taxon>
        <taxon>rosids</taxon>
        <taxon>malvids</taxon>
        <taxon>Brassicales</taxon>
        <taxon>Brassicaceae</taxon>
        <taxon>Camelineae</taxon>
        <taxon>Arabidopsis</taxon>
    </lineage>
</organism>
<evidence type="ECO:0000259" key="10">
    <source>
        <dbReference type="Pfam" id="PF04494"/>
    </source>
</evidence>
<keyword evidence="3" id="KW-0677">Repeat</keyword>
<dbReference type="InterPro" id="IPR020472">
    <property type="entry name" value="WD40_PAC1"/>
</dbReference>
<dbReference type="Pfam" id="PF00400">
    <property type="entry name" value="WD40"/>
    <property type="match status" value="6"/>
</dbReference>
<feature type="region of interest" description="Disordered" evidence="9">
    <location>
        <begin position="244"/>
        <end position="284"/>
    </location>
</feature>
<dbReference type="Gramene" id="fgenesh2_kg.6__2501__AT5G25150.1">
    <property type="protein sequence ID" value="fgenesh2_kg.6__2501__AT5G25150.1"/>
    <property type="gene ID" value="fgenesh2_kg.6__2501__AT5G25150.1"/>
</dbReference>
<dbReference type="PROSITE" id="PS50294">
    <property type="entry name" value="WD_REPEATS_REGION"/>
    <property type="match status" value="5"/>
</dbReference>
<dbReference type="SUPFAM" id="SSF50978">
    <property type="entry name" value="WD40 repeat-like"/>
    <property type="match status" value="1"/>
</dbReference>
<evidence type="ECO:0000256" key="2">
    <source>
        <dbReference type="ARBA" id="ARBA00022574"/>
    </source>
</evidence>
<dbReference type="Gene3D" id="1.25.40.500">
    <property type="entry name" value="TFIID subunit TAF5, NTD2 domain"/>
    <property type="match status" value="1"/>
</dbReference>
<dbReference type="PROSITE" id="PS00678">
    <property type="entry name" value="WD_REPEATS_1"/>
    <property type="match status" value="4"/>
</dbReference>
<dbReference type="EMBL" id="GL348718">
    <property type="protein sequence ID" value="EFH48400.1"/>
    <property type="molecule type" value="Genomic_DNA"/>
</dbReference>
<proteinExistence type="predicted"/>
<feature type="domain" description="TFIID subunit TAF5 NTD2" evidence="10">
    <location>
        <begin position="61"/>
        <end position="190"/>
    </location>
</feature>
<feature type="compositionally biased region" description="Basic and acidic residues" evidence="9">
    <location>
        <begin position="249"/>
        <end position="271"/>
    </location>
</feature>
<keyword evidence="2 8" id="KW-0853">WD repeat</keyword>
<dbReference type="InterPro" id="IPR036322">
    <property type="entry name" value="WD40_repeat_dom_sf"/>
</dbReference>
<evidence type="ECO:0000256" key="6">
    <source>
        <dbReference type="ARBA" id="ARBA00023242"/>
    </source>
</evidence>
<dbReference type="AlphaFoldDB" id="D7M3U9"/>
<evidence type="ECO:0000256" key="9">
    <source>
        <dbReference type="SAM" id="MobiDB-lite"/>
    </source>
</evidence>
<evidence type="ECO:0000256" key="7">
    <source>
        <dbReference type="ARBA" id="ARBA00044130"/>
    </source>
</evidence>
<evidence type="ECO:0000256" key="1">
    <source>
        <dbReference type="ARBA" id="ARBA00004123"/>
    </source>
</evidence>
<dbReference type="InterPro" id="IPR015943">
    <property type="entry name" value="WD40/YVTN_repeat-like_dom_sf"/>
</dbReference>
<keyword evidence="4" id="KW-0805">Transcription regulation</keyword>
<dbReference type="PRINTS" id="PR00320">
    <property type="entry name" value="GPROTEINBRPT"/>
</dbReference>
<dbReference type="GO" id="GO:0016251">
    <property type="term" value="F:RNA polymerase II general transcription initiation factor activity"/>
    <property type="evidence" value="ECO:0007669"/>
    <property type="project" value="TreeGrafter"/>
</dbReference>
<accession>D7M3U9</accession>
<feature type="repeat" description="WD" evidence="8">
    <location>
        <begin position="540"/>
        <end position="581"/>
    </location>
</feature>
<feature type="repeat" description="WD" evidence="8">
    <location>
        <begin position="456"/>
        <end position="497"/>
    </location>
</feature>
<dbReference type="SMART" id="SM00320">
    <property type="entry name" value="WD40"/>
    <property type="match status" value="6"/>
</dbReference>
<dbReference type="eggNOG" id="KOG0263">
    <property type="taxonomic scope" value="Eukaryota"/>
</dbReference>
<dbReference type="Proteomes" id="UP000008694">
    <property type="component" value="Unassembled WGS sequence"/>
</dbReference>
<dbReference type="FunFam" id="2.130.10.10:FF:000243">
    <property type="entry name" value="Transcription initiation factor TFIID subunit 5"/>
    <property type="match status" value="1"/>
</dbReference>
<dbReference type="CDD" id="cd00200">
    <property type="entry name" value="WD40"/>
    <property type="match status" value="1"/>
</dbReference>
<dbReference type="HOGENOM" id="CLU_005884_2_1_1"/>
<feature type="repeat" description="WD" evidence="8">
    <location>
        <begin position="582"/>
        <end position="623"/>
    </location>
</feature>
<gene>
    <name evidence="11" type="ORF">ARALYDRAFT_489367</name>
</gene>
<dbReference type="KEGG" id="aly:9310310"/>
<dbReference type="InterPro" id="IPR019775">
    <property type="entry name" value="WD40_repeat_CS"/>
</dbReference>
<dbReference type="STRING" id="81972.D7M3U9"/>
<dbReference type="OrthoDB" id="674604at2759"/>
<evidence type="ECO:0000256" key="4">
    <source>
        <dbReference type="ARBA" id="ARBA00023015"/>
    </source>
</evidence>
<dbReference type="GO" id="GO:0006367">
    <property type="term" value="P:transcription initiation at RNA polymerase II promoter"/>
    <property type="evidence" value="ECO:0007669"/>
    <property type="project" value="TreeGrafter"/>
</dbReference>
<evidence type="ECO:0000256" key="5">
    <source>
        <dbReference type="ARBA" id="ARBA00023163"/>
    </source>
</evidence>
<dbReference type="InterPro" id="IPR007582">
    <property type="entry name" value="TFIID_NTD2"/>
</dbReference>
<dbReference type="PROSITE" id="PS50082">
    <property type="entry name" value="WD_REPEATS_2"/>
    <property type="match status" value="6"/>
</dbReference>
<evidence type="ECO:0000313" key="11">
    <source>
        <dbReference type="EMBL" id="EFH48400.1"/>
    </source>
</evidence>
<protein>
    <recommendedName>
        <fullName evidence="7">Transcription initiation factor TFIID subunit 5</fullName>
    </recommendedName>
</protein>
<dbReference type="InterPro" id="IPR037264">
    <property type="entry name" value="TFIID_NTD2_sf"/>
</dbReference>
<reference evidence="12" key="1">
    <citation type="journal article" date="2011" name="Nat. Genet.">
        <title>The Arabidopsis lyrata genome sequence and the basis of rapid genome size change.</title>
        <authorList>
            <person name="Hu T.T."/>
            <person name="Pattyn P."/>
            <person name="Bakker E.G."/>
            <person name="Cao J."/>
            <person name="Cheng J.-F."/>
            <person name="Clark R.M."/>
            <person name="Fahlgren N."/>
            <person name="Fawcett J.A."/>
            <person name="Grimwood J."/>
            <person name="Gundlach H."/>
            <person name="Haberer G."/>
            <person name="Hollister J.D."/>
            <person name="Ossowski S."/>
            <person name="Ottilar R.P."/>
            <person name="Salamov A.A."/>
            <person name="Schneeberger K."/>
            <person name="Spannagl M."/>
            <person name="Wang X."/>
            <person name="Yang L."/>
            <person name="Nasrallah M.E."/>
            <person name="Bergelson J."/>
            <person name="Carrington J.C."/>
            <person name="Gaut B.S."/>
            <person name="Schmutz J."/>
            <person name="Mayer K.F.X."/>
            <person name="Van de Peer Y."/>
            <person name="Grigoriev I.V."/>
            <person name="Nordborg M."/>
            <person name="Weigel D."/>
            <person name="Guo Y.-L."/>
        </authorList>
    </citation>
    <scope>NUCLEOTIDE SEQUENCE [LARGE SCALE GENOMIC DNA]</scope>
    <source>
        <strain evidence="12">cv. MN47</strain>
    </source>
</reference>
<evidence type="ECO:0000256" key="8">
    <source>
        <dbReference type="PROSITE-ProRule" id="PRU00221"/>
    </source>
</evidence>
<dbReference type="SUPFAM" id="SSF160897">
    <property type="entry name" value="Taf5 N-terminal domain-like"/>
    <property type="match status" value="1"/>
</dbReference>
<dbReference type="InterPro" id="IPR001680">
    <property type="entry name" value="WD40_rpt"/>
</dbReference>
<sequence>MDPEQINEFVVGYLKKKGFNSAAKDLESYHHHNNNGSSFTSTDYHNDPDLTKLIRSFSQQEDDPTRYREGYSNLRSWAYNSLDLYKHELLRVMYPVFIHCYMDLVGKGHTQEARGFFNSFRRDHEMVHLRDLQKLEGVLAPSHLEEMEFARSLRKSKVNIKISKYSYDLLIQYLQRTKSTLMLGIINEHINFQVYSGQPNSSSDDIEAVTIFGSFQDTANHINQKEIQWGLLEDSLEDRLEKTGGLLSDSEKGQGESKDGDADDSKKRSTEIGKQGSSLKKLKKDKVGNATAKVARLETITVPPAPRVKPELALPVMSTDVEQSILEDLRNRVQLSSVVMPSVSFYTFVNTHNGLNCSSISHDGSLVAGGFSDSSIKVWDMAKIGQAGSGVLQGENDTNDQIMGPNGRRSYTLLLGHSGPVYSATFSPPGDFVLSSSADTTIRLWSTKLNANLVCYKGHNYPVWDVQFSPFGHYFASCSHDRTARIWSMDRIQPLRIMAGHLSDVDCVQWHPNCNYIATGSSDKTVRLWDVQTGECVRIFIGHRSMVLSLAMSPDGRYMASGDEDGTIMMWDLLTARCITPLMGHNSCVWSLSYSGEGSLLASGSADCTVKLWDVTSSTKLTKAVEKNGNTNRLRSLRTFPTKSTPVHALRFSRRNLLFAAGALSKPAS</sequence>
<dbReference type="CDD" id="cd08044">
    <property type="entry name" value="TAF5_NTD2"/>
    <property type="match status" value="1"/>
</dbReference>
<evidence type="ECO:0000313" key="12">
    <source>
        <dbReference type="Proteomes" id="UP000008694"/>
    </source>
</evidence>
<keyword evidence="5" id="KW-0804">Transcription</keyword>